<reference evidence="1 2" key="1">
    <citation type="journal article" date="2014" name="PLoS Genet.">
        <title>Phylogenetically driven sequencing of extremely halophilic archaea reveals strategies for static and dynamic osmo-response.</title>
        <authorList>
            <person name="Becker E.A."/>
            <person name="Seitzer P.M."/>
            <person name="Tritt A."/>
            <person name="Larsen D."/>
            <person name="Krusor M."/>
            <person name="Yao A.I."/>
            <person name="Wu D."/>
            <person name="Madern D."/>
            <person name="Eisen J.A."/>
            <person name="Darling A.E."/>
            <person name="Facciotti M.T."/>
        </authorList>
    </citation>
    <scope>NUCLEOTIDE SEQUENCE [LARGE SCALE GENOMIC DNA]</scope>
    <source>
        <strain evidence="1 2">JCM 10879</strain>
    </source>
</reference>
<keyword evidence="2" id="KW-1185">Reference proteome</keyword>
<dbReference type="AlphaFoldDB" id="M0MLC9"/>
<sequence>MATVTIWNEYRHEREDDDAAAVYPDGIHETIADALTEADRDSGE</sequence>
<proteinExistence type="predicted"/>
<name>M0MLC9_9EURY</name>
<dbReference type="EMBL" id="AOMA01000017">
    <property type="protein sequence ID" value="EMA45519.1"/>
    <property type="molecule type" value="Genomic_DNA"/>
</dbReference>
<evidence type="ECO:0000313" key="2">
    <source>
        <dbReference type="Proteomes" id="UP000011607"/>
    </source>
</evidence>
<dbReference type="eggNOG" id="arCOG08124">
    <property type="taxonomic scope" value="Archaea"/>
</dbReference>
<dbReference type="Proteomes" id="UP000011607">
    <property type="component" value="Unassembled WGS sequence"/>
</dbReference>
<feature type="non-terminal residue" evidence="1">
    <location>
        <position position="44"/>
    </location>
</feature>
<comment type="caution">
    <text evidence="1">The sequence shown here is derived from an EMBL/GenBank/DDBJ whole genome shotgun (WGS) entry which is preliminary data.</text>
</comment>
<accession>M0MLC9</accession>
<dbReference type="Gene3D" id="3.40.50.880">
    <property type="match status" value="1"/>
</dbReference>
<gene>
    <name evidence="1" type="ORF">C446_02080</name>
</gene>
<organism evidence="1 2">
    <name type="scientific">Halobiforma nitratireducens JCM 10879</name>
    <dbReference type="NCBI Taxonomy" id="1227454"/>
    <lineage>
        <taxon>Archaea</taxon>
        <taxon>Methanobacteriati</taxon>
        <taxon>Methanobacteriota</taxon>
        <taxon>Stenosarchaea group</taxon>
        <taxon>Halobacteria</taxon>
        <taxon>Halobacteriales</taxon>
        <taxon>Natrialbaceae</taxon>
        <taxon>Halobiforma</taxon>
    </lineage>
</organism>
<protein>
    <submittedName>
        <fullName evidence="1">Uncharacterized protein</fullName>
    </submittedName>
</protein>
<dbReference type="InterPro" id="IPR029062">
    <property type="entry name" value="Class_I_gatase-like"/>
</dbReference>
<evidence type="ECO:0000313" key="1">
    <source>
        <dbReference type="EMBL" id="EMA45519.1"/>
    </source>
</evidence>
<dbReference type="STRING" id="1227454.C446_02080"/>